<accession>A0A074YDG8</accession>
<protein>
    <submittedName>
        <fullName evidence="1">Uncharacterized protein</fullName>
    </submittedName>
</protein>
<dbReference type="OrthoDB" id="10439161at2759"/>
<evidence type="ECO:0000313" key="2">
    <source>
        <dbReference type="Proteomes" id="UP000030641"/>
    </source>
</evidence>
<dbReference type="Proteomes" id="UP000030641">
    <property type="component" value="Unassembled WGS sequence"/>
</dbReference>
<gene>
    <name evidence="1" type="ORF">AUEXF2481DRAFT_693989</name>
</gene>
<name>A0A074YDG8_AURSE</name>
<organism evidence="1 2">
    <name type="scientific">Aureobasidium subglaciale (strain EXF-2481)</name>
    <name type="common">Aureobasidium pullulans var. subglaciale</name>
    <dbReference type="NCBI Taxonomy" id="1043005"/>
    <lineage>
        <taxon>Eukaryota</taxon>
        <taxon>Fungi</taxon>
        <taxon>Dikarya</taxon>
        <taxon>Ascomycota</taxon>
        <taxon>Pezizomycotina</taxon>
        <taxon>Dothideomycetes</taxon>
        <taxon>Dothideomycetidae</taxon>
        <taxon>Dothideales</taxon>
        <taxon>Saccotheciaceae</taxon>
        <taxon>Aureobasidium</taxon>
    </lineage>
</organism>
<dbReference type="GeneID" id="25370680"/>
<dbReference type="AlphaFoldDB" id="A0A074YDG8"/>
<dbReference type="RefSeq" id="XP_013344375.1">
    <property type="nucleotide sequence ID" value="XM_013488921.1"/>
</dbReference>
<reference evidence="1 2" key="1">
    <citation type="journal article" date="2014" name="BMC Genomics">
        <title>Genome sequencing of four Aureobasidium pullulans varieties: biotechnological potential, stress tolerance, and description of new species.</title>
        <authorList>
            <person name="Gostin Ar C."/>
            <person name="Ohm R.A."/>
            <person name="Kogej T."/>
            <person name="Sonjak S."/>
            <person name="Turk M."/>
            <person name="Zajc J."/>
            <person name="Zalar P."/>
            <person name="Grube M."/>
            <person name="Sun H."/>
            <person name="Han J."/>
            <person name="Sharma A."/>
            <person name="Chiniquy J."/>
            <person name="Ngan C.Y."/>
            <person name="Lipzen A."/>
            <person name="Barry K."/>
            <person name="Grigoriev I.V."/>
            <person name="Gunde-Cimerman N."/>
        </authorList>
    </citation>
    <scope>NUCLEOTIDE SEQUENCE [LARGE SCALE GENOMIC DNA]</scope>
    <source>
        <strain evidence="1 2">EXF-2481</strain>
    </source>
</reference>
<keyword evidence="2" id="KW-1185">Reference proteome</keyword>
<sequence length="149" mass="17066">MHERFLRDGVDQQREMVRREDVWLHLTSLAALLPSSPRSPLSRDWAVLGRFGMQSQMGILDAKLERVVHVHFPMHGWVCKQAVETVRWSGCGQGRFLRLASHGSCVAGRRMWQSWEGQEQLSSSIGHASQGQVRERSAFCSRLRQRDQG</sequence>
<dbReference type="EMBL" id="KL584758">
    <property type="protein sequence ID" value="KEQ95863.1"/>
    <property type="molecule type" value="Genomic_DNA"/>
</dbReference>
<dbReference type="InParanoid" id="A0A074YDG8"/>
<evidence type="ECO:0000313" key="1">
    <source>
        <dbReference type="EMBL" id="KEQ95863.1"/>
    </source>
</evidence>
<dbReference type="HOGENOM" id="CLU_1749282_0_0_1"/>
<proteinExistence type="predicted"/>